<dbReference type="AlphaFoldDB" id="A0A5B0DXT3"/>
<dbReference type="RefSeq" id="WP_149296545.1">
    <property type="nucleotide sequence ID" value="NZ_VTWH01000001.1"/>
</dbReference>
<comment type="caution">
    <text evidence="1">The sequence shown here is derived from an EMBL/GenBank/DDBJ whole genome shotgun (WGS) entry which is preliminary data.</text>
</comment>
<dbReference type="EMBL" id="VTWH01000001">
    <property type="protein sequence ID" value="KAA0971637.1"/>
    <property type="molecule type" value="Genomic_DNA"/>
</dbReference>
<protein>
    <submittedName>
        <fullName evidence="1">Uncharacterized protein</fullName>
    </submittedName>
</protein>
<sequence length="382" mass="42497">MKKPSPELPAPPSENWVYDDAIAYENAMLAHAGQYGKTAEILSSLSMSAARRCAYRTSLDWLSEGLELWPEIDHPVMGVSARVSLIQTAVHCGVHEKANAVLKELADHPHIIQPASADSFAYSFRGTGLQPGAREMLARCLEVFEPNSPWIEAFRILHQEYDSSCELASAVKLISIGNGCYGWLQANRYMLRFAEPDDCLVPFNMSVFPLAGMIAALSDGLAGFDDASQYSTASVYRSVPMVRHKRYTALFNHECDTFFLEDDAAPLRAFYSQRAASFLKKQCIGPRVYVCIQSDFANLEDVEQALAGLMQDDEYLLLFISYQFGACPDMPAKRLPTTRLVHIPLPETGFNWSVSDRTAAGVRYDLAMRAAMRHAMLEVAEL</sequence>
<accession>A0A5B0DXT3</accession>
<name>A0A5B0DXT3_9HYPH</name>
<evidence type="ECO:0000313" key="2">
    <source>
        <dbReference type="Proteomes" id="UP000324738"/>
    </source>
</evidence>
<dbReference type="OrthoDB" id="8452537at2"/>
<organism evidence="1 2">
    <name type="scientific">Aureimonas fodinaquatilis</name>
    <dbReference type="NCBI Taxonomy" id="2565783"/>
    <lineage>
        <taxon>Bacteria</taxon>
        <taxon>Pseudomonadati</taxon>
        <taxon>Pseudomonadota</taxon>
        <taxon>Alphaproteobacteria</taxon>
        <taxon>Hyphomicrobiales</taxon>
        <taxon>Aurantimonadaceae</taxon>
        <taxon>Aureimonas</taxon>
    </lineage>
</organism>
<keyword evidence="2" id="KW-1185">Reference proteome</keyword>
<gene>
    <name evidence="1" type="ORF">FPY71_00405</name>
</gene>
<dbReference type="Proteomes" id="UP000324738">
    <property type="component" value="Unassembled WGS sequence"/>
</dbReference>
<evidence type="ECO:0000313" key="1">
    <source>
        <dbReference type="EMBL" id="KAA0971637.1"/>
    </source>
</evidence>
<reference evidence="1 2" key="1">
    <citation type="submission" date="2019-08" db="EMBL/GenBank/DDBJ databases">
        <title>Aureimonas fodiniaquatilis sp. nov., isolated from a coal mine wastewater.</title>
        <authorList>
            <person name="Kim W."/>
        </authorList>
    </citation>
    <scope>NUCLEOTIDE SEQUENCE [LARGE SCALE GENOMIC DNA]</scope>
    <source>
        <strain evidence="1 2">CAU 1482</strain>
    </source>
</reference>
<proteinExistence type="predicted"/>